<comment type="caution">
    <text evidence="1">The sequence shown here is derived from an EMBL/GenBank/DDBJ whole genome shotgun (WGS) entry which is preliminary data.</text>
</comment>
<name>A0A4C1Y081_EUMVA</name>
<sequence>MRAVGLRSHGPAPLHALCIDGGRPGKTNMFTHRLAIKRRRGYRLSPSYTTQMYPENALMLHRREANPRHIFFSILRRIELRAPVAQFLIKALPLIETVISIRSACERID</sequence>
<reference evidence="1 2" key="1">
    <citation type="journal article" date="2019" name="Commun. Biol.">
        <title>The bagworm genome reveals a unique fibroin gene that provides high tensile strength.</title>
        <authorList>
            <person name="Kono N."/>
            <person name="Nakamura H."/>
            <person name="Ohtoshi R."/>
            <person name="Tomita M."/>
            <person name="Numata K."/>
            <person name="Arakawa K."/>
        </authorList>
    </citation>
    <scope>NUCLEOTIDE SEQUENCE [LARGE SCALE GENOMIC DNA]</scope>
</reference>
<dbReference type="AlphaFoldDB" id="A0A4C1Y081"/>
<accession>A0A4C1Y081</accession>
<evidence type="ECO:0000313" key="2">
    <source>
        <dbReference type="Proteomes" id="UP000299102"/>
    </source>
</evidence>
<keyword evidence="2" id="KW-1185">Reference proteome</keyword>
<dbReference type="Proteomes" id="UP000299102">
    <property type="component" value="Unassembled WGS sequence"/>
</dbReference>
<proteinExistence type="predicted"/>
<gene>
    <name evidence="1" type="ORF">EVAR_97720_1</name>
</gene>
<dbReference type="EMBL" id="BGZK01000996">
    <property type="protein sequence ID" value="GBP67927.1"/>
    <property type="molecule type" value="Genomic_DNA"/>
</dbReference>
<organism evidence="1 2">
    <name type="scientific">Eumeta variegata</name>
    <name type="common">Bagworm moth</name>
    <name type="synonym">Eumeta japonica</name>
    <dbReference type="NCBI Taxonomy" id="151549"/>
    <lineage>
        <taxon>Eukaryota</taxon>
        <taxon>Metazoa</taxon>
        <taxon>Ecdysozoa</taxon>
        <taxon>Arthropoda</taxon>
        <taxon>Hexapoda</taxon>
        <taxon>Insecta</taxon>
        <taxon>Pterygota</taxon>
        <taxon>Neoptera</taxon>
        <taxon>Endopterygota</taxon>
        <taxon>Lepidoptera</taxon>
        <taxon>Glossata</taxon>
        <taxon>Ditrysia</taxon>
        <taxon>Tineoidea</taxon>
        <taxon>Psychidae</taxon>
        <taxon>Oiketicinae</taxon>
        <taxon>Eumeta</taxon>
    </lineage>
</organism>
<evidence type="ECO:0000313" key="1">
    <source>
        <dbReference type="EMBL" id="GBP67927.1"/>
    </source>
</evidence>
<protein>
    <submittedName>
        <fullName evidence="1">Uncharacterized protein</fullName>
    </submittedName>
</protein>